<name>A0A9P1J124_9PELO</name>
<reference evidence="1" key="1">
    <citation type="submission" date="2022-11" db="EMBL/GenBank/DDBJ databases">
        <authorList>
            <person name="Kikuchi T."/>
        </authorList>
    </citation>
    <scope>NUCLEOTIDE SEQUENCE</scope>
    <source>
        <strain evidence="1">PS1010</strain>
    </source>
</reference>
<dbReference type="Proteomes" id="UP001152747">
    <property type="component" value="Unassembled WGS sequence"/>
</dbReference>
<evidence type="ECO:0000313" key="1">
    <source>
        <dbReference type="EMBL" id="CAI5456186.1"/>
    </source>
</evidence>
<sequence>MLKSSLTCFGISSSVTSRYDANNFWKQEATIKQQDEFDGELCHSITITNACFGHILHAERTEDSVKIYGIIDPQIVEIEHDASIDILHRAQTPNCDREWADRQHALEGDLLGDRLLAGIRETSAPRAQPTSLELLARVAEPIRPAIPALAPVVPTPAQKKIAMRRKFWSQCCSLCASNCTDSNSIRKNGCRCRLSIDTPILYGVFRKRQAHKRSAKSFQHAEYRPPLDRVSKTKARFDCNSITDVRQHLDAIKNVLDFRNYGRTRSSRQASNACQVCTIIRFYSDTGEAPIDICTKKLSIYRQFGGRLIFARQVPVAIPLQQLPWCQICIYQPKKSRNYQNQQKKTGKTKNTKKLHFYHYSMEIIIYSPVK</sequence>
<accession>A0A9P1J124</accession>
<dbReference type="EMBL" id="CANHGI010000006">
    <property type="protein sequence ID" value="CAI5456186.1"/>
    <property type="molecule type" value="Genomic_DNA"/>
</dbReference>
<evidence type="ECO:0000313" key="2">
    <source>
        <dbReference type="Proteomes" id="UP001152747"/>
    </source>
</evidence>
<dbReference type="AlphaFoldDB" id="A0A9P1J124"/>
<protein>
    <submittedName>
        <fullName evidence="1">Uncharacterized protein</fullName>
    </submittedName>
</protein>
<comment type="caution">
    <text evidence="1">The sequence shown here is derived from an EMBL/GenBank/DDBJ whole genome shotgun (WGS) entry which is preliminary data.</text>
</comment>
<gene>
    <name evidence="1" type="ORF">CAMP_LOCUS18823</name>
</gene>
<keyword evidence="2" id="KW-1185">Reference proteome</keyword>
<organism evidence="1 2">
    <name type="scientific">Caenorhabditis angaria</name>
    <dbReference type="NCBI Taxonomy" id="860376"/>
    <lineage>
        <taxon>Eukaryota</taxon>
        <taxon>Metazoa</taxon>
        <taxon>Ecdysozoa</taxon>
        <taxon>Nematoda</taxon>
        <taxon>Chromadorea</taxon>
        <taxon>Rhabditida</taxon>
        <taxon>Rhabditina</taxon>
        <taxon>Rhabditomorpha</taxon>
        <taxon>Rhabditoidea</taxon>
        <taxon>Rhabditidae</taxon>
        <taxon>Peloderinae</taxon>
        <taxon>Caenorhabditis</taxon>
    </lineage>
</organism>
<proteinExistence type="predicted"/>